<feature type="chain" id="PRO_5008548538" evidence="4">
    <location>
        <begin position="19"/>
        <end position="73"/>
    </location>
</feature>
<keyword evidence="4" id="KW-0732">Signal</keyword>
<reference evidence="5" key="1">
    <citation type="journal article" date="2016" name="J. Proteomics">
        <title>Transcriptomic analysis of the venom glands from the scorpion Hadogenes troglodytes revealed unique and extremely high diversity of the venom peptides.</title>
        <authorList>
            <person name="Zhong J."/>
            <person name="Zeng X.C."/>
            <person name="Zeng X."/>
            <person name="Nie Y."/>
            <person name="Zhang L."/>
            <person name="Wu S."/>
            <person name="Bao A."/>
        </authorList>
    </citation>
    <scope>NUCLEOTIDE SEQUENCE</scope>
</reference>
<keyword evidence="2" id="KW-0964">Secreted</keyword>
<proteinExistence type="evidence at transcript level"/>
<protein>
    <submittedName>
        <fullName evidence="5">Venom peptide HtSTx</fullName>
    </submittedName>
</protein>
<dbReference type="EMBL" id="KU643109">
    <property type="protein sequence ID" value="AOF40201.1"/>
    <property type="molecule type" value="mRNA"/>
</dbReference>
<evidence type="ECO:0000256" key="4">
    <source>
        <dbReference type="SAM" id="SignalP"/>
    </source>
</evidence>
<dbReference type="CDD" id="cd12960">
    <property type="entry name" value="Spider_toxin"/>
    <property type="match status" value="1"/>
</dbReference>
<evidence type="ECO:0000256" key="1">
    <source>
        <dbReference type="ARBA" id="ARBA00004613"/>
    </source>
</evidence>
<sequence length="73" mass="8471">MKLPIVLMILYLVTFAVGVYSENEISMRRRARCIRRERTCSHNKNGCCNNAPCRCNILGTNCKCHRRGLLQRD</sequence>
<comment type="subcellular location">
    <subcellularLocation>
        <location evidence="1">Secreted</location>
    </subcellularLocation>
</comment>
<evidence type="ECO:0000256" key="2">
    <source>
        <dbReference type="ARBA" id="ARBA00022525"/>
    </source>
</evidence>
<dbReference type="Pfam" id="PF02819">
    <property type="entry name" value="Toxin_9"/>
    <property type="match status" value="1"/>
</dbReference>
<accession>A0A1B3IJ31</accession>
<evidence type="ECO:0000256" key="3">
    <source>
        <dbReference type="ARBA" id="ARBA00023157"/>
    </source>
</evidence>
<dbReference type="GO" id="GO:0008200">
    <property type="term" value="F:ion channel inhibitor activity"/>
    <property type="evidence" value="ECO:0007669"/>
    <property type="project" value="InterPro"/>
</dbReference>
<dbReference type="SUPFAM" id="SSF57059">
    <property type="entry name" value="omega toxin-like"/>
    <property type="match status" value="1"/>
</dbReference>
<dbReference type="Gene3D" id="4.10.40.10">
    <property type="match status" value="1"/>
</dbReference>
<keyword evidence="3" id="KW-1015">Disulfide bond</keyword>
<dbReference type="AlphaFoldDB" id="A0A1B3IJ31"/>
<name>A0A1B3IJ31_9SCOR</name>
<feature type="signal peptide" evidence="4">
    <location>
        <begin position="1"/>
        <end position="18"/>
    </location>
</feature>
<dbReference type="InterPro" id="IPR004169">
    <property type="entry name" value="Spidertoxin"/>
</dbReference>
<dbReference type="GO" id="GO:0005576">
    <property type="term" value="C:extracellular region"/>
    <property type="evidence" value="ECO:0007669"/>
    <property type="project" value="UniProtKB-SubCell"/>
</dbReference>
<organism evidence="5">
    <name type="scientific">Hadogenes troglodytes</name>
    <dbReference type="NCBI Taxonomy" id="1577150"/>
    <lineage>
        <taxon>Eukaryota</taxon>
        <taxon>Metazoa</taxon>
        <taxon>Ecdysozoa</taxon>
        <taxon>Arthropoda</taxon>
        <taxon>Chelicerata</taxon>
        <taxon>Arachnida</taxon>
        <taxon>Scorpiones</taxon>
        <taxon>Iurida</taxon>
        <taxon>Scorpionoidea</taxon>
        <taxon>Hemiscorpiidae</taxon>
        <taxon>Hadogenes</taxon>
    </lineage>
</organism>
<evidence type="ECO:0000313" key="5">
    <source>
        <dbReference type="EMBL" id="AOF40201.1"/>
    </source>
</evidence>